<evidence type="ECO:0000313" key="1">
    <source>
        <dbReference type="EMBL" id="GAB40973.1"/>
    </source>
</evidence>
<organism evidence="1 2">
    <name type="scientific">Gordonia sputi NBRC 100414</name>
    <dbReference type="NCBI Taxonomy" id="1089453"/>
    <lineage>
        <taxon>Bacteria</taxon>
        <taxon>Bacillati</taxon>
        <taxon>Actinomycetota</taxon>
        <taxon>Actinomycetes</taxon>
        <taxon>Mycobacteriales</taxon>
        <taxon>Gordoniaceae</taxon>
        <taxon>Gordonia</taxon>
    </lineage>
</organism>
<reference evidence="1 2" key="1">
    <citation type="submission" date="2012-02" db="EMBL/GenBank/DDBJ databases">
        <title>Whole genome shotgun sequence of Gordonia sputi NBRC 100414.</title>
        <authorList>
            <person name="Yoshida I."/>
            <person name="Hosoyama A."/>
            <person name="Tsuchikane K."/>
            <person name="Katsumata H."/>
            <person name="Yamazaki S."/>
            <person name="Fujita N."/>
        </authorList>
    </citation>
    <scope>NUCLEOTIDE SEQUENCE [LARGE SCALE GENOMIC DNA]</scope>
    <source>
        <strain evidence="1 2">NBRC 100414</strain>
    </source>
</reference>
<accession>H5U5G5</accession>
<sequence length="237" mass="25865">MLSTAEPATSVTLTSRQLADTLIGIDASPGLAAGRLRYYAAQPDVPAVTRDYAEAVARGLSVADVAKSYRHPAADVRPVPASQQRQKELTPADLAWLSSLPTDPNKVSYADASQLAQLVNNLSSDAPATNRQLLAHHWEPVRDAYDRRQAQHALSRTYVTLPDPTHAIAGIVGIETNELSPTECALRGEEIAETIHQAMIDNRHRDRAYADSIITEVDRRVRERTSTEAPQIVTAQD</sequence>
<dbReference type="Proteomes" id="UP000005845">
    <property type="component" value="Unassembled WGS sequence"/>
</dbReference>
<dbReference type="RefSeq" id="WP_005208074.1">
    <property type="nucleotide sequence ID" value="NZ_BAFC01000116.1"/>
</dbReference>
<proteinExistence type="predicted"/>
<evidence type="ECO:0000313" key="2">
    <source>
        <dbReference type="Proteomes" id="UP000005845"/>
    </source>
</evidence>
<gene>
    <name evidence="1" type="ORF">GOSPT_118_00500</name>
</gene>
<protein>
    <submittedName>
        <fullName evidence="1">Uncharacterized protein</fullName>
    </submittedName>
</protein>
<dbReference type="AlphaFoldDB" id="H5U5G5"/>
<keyword evidence="2" id="KW-1185">Reference proteome</keyword>
<name>H5U5G5_9ACTN</name>
<dbReference type="EMBL" id="BAFC01000116">
    <property type="protein sequence ID" value="GAB40973.1"/>
    <property type="molecule type" value="Genomic_DNA"/>
</dbReference>
<comment type="caution">
    <text evidence="1">The sequence shown here is derived from an EMBL/GenBank/DDBJ whole genome shotgun (WGS) entry which is preliminary data.</text>
</comment>